<evidence type="ECO:0000313" key="4">
    <source>
        <dbReference type="Proteomes" id="UP000236893"/>
    </source>
</evidence>
<dbReference type="EMBL" id="PQVF01000022">
    <property type="protein sequence ID" value="POY34663.1"/>
    <property type="molecule type" value="Genomic_DNA"/>
</dbReference>
<protein>
    <submittedName>
        <fullName evidence="3">Uncharacterized protein</fullName>
    </submittedName>
</protein>
<dbReference type="Proteomes" id="UP000236893">
    <property type="component" value="Unassembled WGS sequence"/>
</dbReference>
<sequence>MYYYYLNLSVGLLPSSIVWTVPQGWSIIAGQGTTRATIQTGNTAGYVNVAATICGVTRTKSMYVNIGGGGPNPLFVSNNFFNIYPNPVSTNQEFSIAFASDSTAKIQAKSLYTKPSGEATKYKIVVFDNNMQKVIQTQSSGESVTLNTSRLINGLYYIRVTQGKKSETQQLLIQN</sequence>
<dbReference type="AlphaFoldDB" id="A0A2S4ZXP9"/>
<dbReference type="OrthoDB" id="876123at2"/>
<dbReference type="Pfam" id="PF18962">
    <property type="entry name" value="Por_Secre_tail"/>
    <property type="match status" value="1"/>
</dbReference>
<dbReference type="NCBIfam" id="TIGR04183">
    <property type="entry name" value="Por_Secre_tail"/>
    <property type="match status" value="1"/>
</dbReference>
<dbReference type="RefSeq" id="WP_103790774.1">
    <property type="nucleotide sequence ID" value="NZ_PQVF01000022.1"/>
</dbReference>
<evidence type="ECO:0000259" key="1">
    <source>
        <dbReference type="Pfam" id="PF18962"/>
    </source>
</evidence>
<feature type="domain" description="Secretion system C-terminal sorting" evidence="1">
    <location>
        <begin position="83"/>
        <end position="173"/>
    </location>
</feature>
<feature type="domain" description="PKD-like" evidence="2">
    <location>
        <begin position="18"/>
        <end position="62"/>
    </location>
</feature>
<evidence type="ECO:0000259" key="2">
    <source>
        <dbReference type="Pfam" id="PF19408"/>
    </source>
</evidence>
<accession>A0A2S4ZXP9</accession>
<evidence type="ECO:0000313" key="3">
    <source>
        <dbReference type="EMBL" id="POY34663.1"/>
    </source>
</evidence>
<proteinExistence type="predicted"/>
<reference evidence="3 4" key="1">
    <citation type="submission" date="2018-01" db="EMBL/GenBank/DDBJ databases">
        <authorList>
            <person name="Gaut B.S."/>
            <person name="Morton B.R."/>
            <person name="Clegg M.T."/>
            <person name="Duvall M.R."/>
        </authorList>
    </citation>
    <scope>NUCLEOTIDE SEQUENCE [LARGE SCALE GENOMIC DNA]</scope>
    <source>
        <strain evidence="3 4">HR-AV</strain>
    </source>
</reference>
<dbReference type="InterPro" id="IPR045829">
    <property type="entry name" value="PKD_6"/>
</dbReference>
<name>A0A2S4ZXP9_9SPHI</name>
<dbReference type="InterPro" id="IPR026444">
    <property type="entry name" value="Secre_tail"/>
</dbReference>
<organism evidence="3 4">
    <name type="scientific">Solitalea longa</name>
    <dbReference type="NCBI Taxonomy" id="2079460"/>
    <lineage>
        <taxon>Bacteria</taxon>
        <taxon>Pseudomonadati</taxon>
        <taxon>Bacteroidota</taxon>
        <taxon>Sphingobacteriia</taxon>
        <taxon>Sphingobacteriales</taxon>
        <taxon>Sphingobacteriaceae</taxon>
        <taxon>Solitalea</taxon>
    </lineage>
</organism>
<dbReference type="Pfam" id="PF19408">
    <property type="entry name" value="PKD_6"/>
    <property type="match status" value="1"/>
</dbReference>
<comment type="caution">
    <text evidence="3">The sequence shown here is derived from an EMBL/GenBank/DDBJ whole genome shotgun (WGS) entry which is preliminary data.</text>
</comment>
<gene>
    <name evidence="3" type="ORF">C3K47_19130</name>
</gene>
<keyword evidence="4" id="KW-1185">Reference proteome</keyword>